<evidence type="ECO:0000313" key="2">
    <source>
        <dbReference type="EMBL" id="MEC5341857.1"/>
    </source>
</evidence>
<feature type="transmembrane region" description="Helical" evidence="1">
    <location>
        <begin position="81"/>
        <end position="100"/>
    </location>
</feature>
<evidence type="ECO:0000313" key="3">
    <source>
        <dbReference type="Proteomes" id="UP001309705"/>
    </source>
</evidence>
<comment type="caution">
    <text evidence="2">The sequence shown here is derived from an EMBL/GenBank/DDBJ whole genome shotgun (WGS) entry which is preliminary data.</text>
</comment>
<feature type="transmembrane region" description="Helical" evidence="1">
    <location>
        <begin position="12"/>
        <end position="31"/>
    </location>
</feature>
<keyword evidence="1" id="KW-0812">Transmembrane</keyword>
<gene>
    <name evidence="2" type="ORF">VSX58_04410</name>
</gene>
<dbReference type="EMBL" id="JAYWTM010000001">
    <property type="protein sequence ID" value="MEC5341857.1"/>
    <property type="molecule type" value="Genomic_DNA"/>
</dbReference>
<accession>A0ABU6JMT1</accession>
<feature type="transmembrane region" description="Helical" evidence="1">
    <location>
        <begin position="51"/>
        <end position="74"/>
    </location>
</feature>
<proteinExistence type="predicted"/>
<dbReference type="Pfam" id="PF10767">
    <property type="entry name" value="YbjO_DH-like"/>
    <property type="match status" value="1"/>
</dbReference>
<dbReference type="InterPro" id="IPR019703">
    <property type="entry name" value="YbjO_DH-like"/>
</dbReference>
<keyword evidence="3" id="KW-1185">Reference proteome</keyword>
<feature type="transmembrane region" description="Helical" evidence="1">
    <location>
        <begin position="120"/>
        <end position="137"/>
    </location>
</feature>
<reference evidence="2 3" key="1">
    <citation type="journal article" date="2017" name="Int. J. Syst. Evol. Microbiol.">
        <title>Brenneria populi subsp. brevivirga subsp. nov. isolated from symptomatic bark of Populus x euramericana canker, and description of Brenneria populi subsp. populi subsp. nov.</title>
        <authorList>
            <person name="Zheng M.H."/>
            <person name="Piao C.G."/>
            <person name="Xue H."/>
            <person name="Guo M.W."/>
            <person name="Li Y."/>
        </authorList>
    </citation>
    <scope>NUCLEOTIDE SEQUENCE [LARGE SCALE GENOMIC DNA]</scope>
    <source>
        <strain evidence="2 3">D9-5</strain>
    </source>
</reference>
<protein>
    <submittedName>
        <fullName evidence="2">YbjO family protein</fullName>
    </submittedName>
</protein>
<dbReference type="RefSeq" id="WP_327616975.1">
    <property type="nucleotide sequence ID" value="NZ_JAYWTM010000001.1"/>
</dbReference>
<organism evidence="2 3">
    <name type="scientific">Brenneria populi</name>
    <dbReference type="NCBI Taxonomy" id="1505588"/>
    <lineage>
        <taxon>Bacteria</taxon>
        <taxon>Pseudomonadati</taxon>
        <taxon>Pseudomonadota</taxon>
        <taxon>Gammaproteobacteria</taxon>
        <taxon>Enterobacterales</taxon>
        <taxon>Pectobacteriaceae</taxon>
        <taxon>Brenneria</taxon>
    </lineage>
</organism>
<dbReference type="Proteomes" id="UP001309705">
    <property type="component" value="Unassembled WGS sequence"/>
</dbReference>
<keyword evidence="1" id="KW-0472">Membrane</keyword>
<evidence type="ECO:0000256" key="1">
    <source>
        <dbReference type="SAM" id="Phobius"/>
    </source>
</evidence>
<sequence length="161" mass="18189">MTRKKQAPVPVMVAGIAIIALRFLGVLLLFWELGPSELGDWMASSVREWDAMLVLLLSLLAIGVEIRCGLAVLAGADWGRWGYVACQCLVTLYMLLASFSEYFPAIFHIPGDDNLAVLRQLLLQRIPDLLVIALLFLPRRSRRFFTRPVPETRPAGRRKRR</sequence>
<name>A0ABU6JMT1_9GAMM</name>
<keyword evidence="1" id="KW-1133">Transmembrane helix</keyword>